<keyword evidence="3" id="KW-1185">Reference proteome</keyword>
<reference evidence="2" key="1">
    <citation type="submission" date="2021-10" db="EMBL/GenBank/DDBJ databases">
        <title>De novo Genome Assembly of Clathrus columnatus (Basidiomycota, Fungi) Using Illumina and Nanopore Sequence Data.</title>
        <authorList>
            <person name="Ogiso-Tanaka E."/>
            <person name="Itagaki H."/>
            <person name="Hosoya T."/>
            <person name="Hosaka K."/>
        </authorList>
    </citation>
    <scope>NUCLEOTIDE SEQUENCE</scope>
    <source>
        <strain evidence="2">MO-923</strain>
    </source>
</reference>
<organism evidence="2 3">
    <name type="scientific">Clathrus columnatus</name>
    <dbReference type="NCBI Taxonomy" id="1419009"/>
    <lineage>
        <taxon>Eukaryota</taxon>
        <taxon>Fungi</taxon>
        <taxon>Dikarya</taxon>
        <taxon>Basidiomycota</taxon>
        <taxon>Agaricomycotina</taxon>
        <taxon>Agaricomycetes</taxon>
        <taxon>Phallomycetidae</taxon>
        <taxon>Phallales</taxon>
        <taxon>Clathraceae</taxon>
        <taxon>Clathrus</taxon>
    </lineage>
</organism>
<evidence type="ECO:0008006" key="4">
    <source>
        <dbReference type="Google" id="ProtNLM"/>
    </source>
</evidence>
<comment type="caution">
    <text evidence="2">The sequence shown here is derived from an EMBL/GenBank/DDBJ whole genome shotgun (WGS) entry which is preliminary data.</text>
</comment>
<evidence type="ECO:0000313" key="2">
    <source>
        <dbReference type="EMBL" id="GJJ14460.1"/>
    </source>
</evidence>
<accession>A0AAV5AJA9</accession>
<feature type="compositionally biased region" description="Polar residues" evidence="1">
    <location>
        <begin position="305"/>
        <end position="323"/>
    </location>
</feature>
<protein>
    <recommendedName>
        <fullName evidence="4">Developmental regulatory protein wetA</fullName>
    </recommendedName>
</protein>
<dbReference type="AlphaFoldDB" id="A0AAV5AJA9"/>
<dbReference type="EMBL" id="BPWL01000010">
    <property type="protein sequence ID" value="GJJ14460.1"/>
    <property type="molecule type" value="Genomic_DNA"/>
</dbReference>
<sequence>MSLGDNLDFELFGISDISNEFETASFGESEDSDTTGFTPQTPLSLPLYVEPPLPKSNPVASSPNFHVDSLDEHVIDITQAFSPEHIASTHFSSVDALKDNALNKAVKGHNTFPNTNTGPARSNVRASIPSNSITTQSSLNDDASFATQPQHSLTCGSDTQDIVHNVYSNAIQPSTSLQLAQPPSTSFPYLLPSFAGTSTTESQTTFNSSFQQHPLPYPYDPTGLAAVGTFQPAQPSTLPDYSLPYAYNTAGSNPTTVQSSTSSLLHPSSYGTVVPNTTRSHSSTTQVPRSSHPGPSRPYAAYNASVDTPRSLPSTQSSITFSRAPSYGNGTAGVNMGRSLNRAQPYVSRSSLQNTLSYDTVKLNTTELTRLPQQSSTSLPHHPSNLSARCNSSVNWNAAYAALGLDWNNYNINANLTDINGDASVSSHTQLTRLPANNEGFYATQPQYYTTNQGPRSQGIGQGMFPNVSTAPLALPNAGTSIPSYTQSTNNATPFPIQPHYTLNQNSGLQNTNQIGLTDGELSTQVPVTNGAFFAFNRDPRLRDTSQGDLRMPSIASLQTISRQNTAKSYPMTQPFNPAFSGSVNLPNNIDNFSTALRSNVVNPNVAQQNTKSQAPSTLPNTKGYLHNRKVQGTHTNLIVNNPSSVAYYNQRLMAPPNRISMTRYNAYATVPNDEVPPTSGVPSVDLVDQRQFLYPAPLSYMVLGQEGSYYPPLPNNLPIVPNGLSHNHPAATILVPTRPALTHQPAPIQTNTHQSRPVKILPPFPIPGSTSSASMTSTRTKRKRVNNDEEGPTVDGKQKRRRGK</sequence>
<dbReference type="Proteomes" id="UP001050691">
    <property type="component" value="Unassembled WGS sequence"/>
</dbReference>
<evidence type="ECO:0000313" key="3">
    <source>
        <dbReference type="Proteomes" id="UP001050691"/>
    </source>
</evidence>
<name>A0AAV5AJA9_9AGAM</name>
<feature type="compositionally biased region" description="Polar residues" evidence="1">
    <location>
        <begin position="270"/>
        <end position="289"/>
    </location>
</feature>
<proteinExistence type="predicted"/>
<feature type="compositionally biased region" description="Low complexity" evidence="1">
    <location>
        <begin position="770"/>
        <end position="779"/>
    </location>
</feature>
<feature type="region of interest" description="Disordered" evidence="1">
    <location>
        <begin position="744"/>
        <end position="805"/>
    </location>
</feature>
<feature type="compositionally biased region" description="Low complexity" evidence="1">
    <location>
        <begin position="259"/>
        <end position="269"/>
    </location>
</feature>
<gene>
    <name evidence="2" type="ORF">Clacol_008724</name>
</gene>
<feature type="region of interest" description="Disordered" evidence="1">
    <location>
        <begin position="253"/>
        <end position="324"/>
    </location>
</feature>
<evidence type="ECO:0000256" key="1">
    <source>
        <dbReference type="SAM" id="MobiDB-lite"/>
    </source>
</evidence>